<dbReference type="EMBL" id="CAJVPY010032470">
    <property type="protein sequence ID" value="CAG8797816.1"/>
    <property type="molecule type" value="Genomic_DNA"/>
</dbReference>
<comment type="caution">
    <text evidence="2">The sequence shown here is derived from an EMBL/GenBank/DDBJ whole genome shotgun (WGS) entry which is preliminary data.</text>
</comment>
<protein>
    <submittedName>
        <fullName evidence="2">7194_t:CDS:1</fullName>
    </submittedName>
</protein>
<evidence type="ECO:0000313" key="3">
    <source>
        <dbReference type="Proteomes" id="UP000789405"/>
    </source>
</evidence>
<evidence type="ECO:0000256" key="1">
    <source>
        <dbReference type="SAM" id="MobiDB-lite"/>
    </source>
</evidence>
<evidence type="ECO:0000313" key="2">
    <source>
        <dbReference type="EMBL" id="CAG8797816.1"/>
    </source>
</evidence>
<dbReference type="AlphaFoldDB" id="A0A9N9P2W0"/>
<proteinExistence type="predicted"/>
<accession>A0A9N9P2W0</accession>
<feature type="compositionally biased region" description="Basic and acidic residues" evidence="1">
    <location>
        <begin position="1"/>
        <end position="15"/>
    </location>
</feature>
<sequence length="65" mass="7731">MNNPKEWGHMKHDEFTDSENDEEMSGEFYLDNQEEPSYELDIGTLDDDDHDKIEEVLTRYSDLFA</sequence>
<name>A0A9N9P2W0_9GLOM</name>
<feature type="compositionally biased region" description="Acidic residues" evidence="1">
    <location>
        <begin position="16"/>
        <end position="25"/>
    </location>
</feature>
<feature type="region of interest" description="Disordered" evidence="1">
    <location>
        <begin position="1"/>
        <end position="25"/>
    </location>
</feature>
<dbReference type="Proteomes" id="UP000789405">
    <property type="component" value="Unassembled WGS sequence"/>
</dbReference>
<dbReference type="OrthoDB" id="10589197at2759"/>
<keyword evidence="3" id="KW-1185">Reference proteome</keyword>
<organism evidence="2 3">
    <name type="scientific">Dentiscutata erythropus</name>
    <dbReference type="NCBI Taxonomy" id="1348616"/>
    <lineage>
        <taxon>Eukaryota</taxon>
        <taxon>Fungi</taxon>
        <taxon>Fungi incertae sedis</taxon>
        <taxon>Mucoromycota</taxon>
        <taxon>Glomeromycotina</taxon>
        <taxon>Glomeromycetes</taxon>
        <taxon>Diversisporales</taxon>
        <taxon>Gigasporaceae</taxon>
        <taxon>Dentiscutata</taxon>
    </lineage>
</organism>
<reference evidence="2" key="1">
    <citation type="submission" date="2021-06" db="EMBL/GenBank/DDBJ databases">
        <authorList>
            <person name="Kallberg Y."/>
            <person name="Tangrot J."/>
            <person name="Rosling A."/>
        </authorList>
    </citation>
    <scope>NUCLEOTIDE SEQUENCE</scope>
    <source>
        <strain evidence="2">MA453B</strain>
    </source>
</reference>
<gene>
    <name evidence="2" type="ORF">DERYTH_LOCUS22753</name>
</gene>